<sequence length="479" mass="52876">MLPLSRTDVPLGLHGKHDNALIYVRYFARRYLVLGVTGLVLFFLLLRILYVGRDVRPSPISDGNPSSRWPGRRLPPLYGQYHQYEHQLPQHHWDAPSHESEPKFFWIPGHSRGSGWGNIFQEVLLNAYLSHKANRAFVFYNYTWNDDGSDYSDYNGKPIPSRIPLSALIRGPIVGAPWPAGDPAPLAISEEYWHHVCGAKRRVIPRAEVHDHLPSWYVSDITKGWLDKLSTVDDQCVEAGSDGGPPYNWVTFGEKDAMTDVWPDFARSPVLTHLAWSPLVELGFDNNREVFAPTTVLEPPLSSIPATAPSAERYSMLPGLLVLHIRRGDYEGHCAHLARWSSSYLAFNALQGLPDRFAPPPGGQLGREHPGERADLHGALFPERAADRAQGGGGRARGGGAGAEPGACVCDDERRGRVGRGAQGGAEGHGRVDERGEQQGPGAELGAEVFIGNGWSSLTGNIVLMRQANGFRPESTRFW</sequence>
<organism evidence="3 4">
    <name type="scientific">Trametes cubensis</name>
    <dbReference type="NCBI Taxonomy" id="1111947"/>
    <lineage>
        <taxon>Eukaryota</taxon>
        <taxon>Fungi</taxon>
        <taxon>Dikarya</taxon>
        <taxon>Basidiomycota</taxon>
        <taxon>Agaricomycotina</taxon>
        <taxon>Agaricomycetes</taxon>
        <taxon>Polyporales</taxon>
        <taxon>Polyporaceae</taxon>
        <taxon>Trametes</taxon>
    </lineage>
</organism>
<evidence type="ECO:0000256" key="1">
    <source>
        <dbReference type="SAM" id="MobiDB-lite"/>
    </source>
</evidence>
<evidence type="ECO:0000313" key="3">
    <source>
        <dbReference type="EMBL" id="KAJ8468278.1"/>
    </source>
</evidence>
<proteinExistence type="predicted"/>
<dbReference type="EMBL" id="JAPEVG010000346">
    <property type="protein sequence ID" value="KAJ8468278.1"/>
    <property type="molecule type" value="Genomic_DNA"/>
</dbReference>
<name>A0AAD7X7E5_9APHY</name>
<accession>A0AAD7X7E5</accession>
<evidence type="ECO:0000256" key="2">
    <source>
        <dbReference type="SAM" id="Phobius"/>
    </source>
</evidence>
<dbReference type="Gene3D" id="3.40.50.11350">
    <property type="match status" value="1"/>
</dbReference>
<dbReference type="AlphaFoldDB" id="A0AAD7X7E5"/>
<feature type="transmembrane region" description="Helical" evidence="2">
    <location>
        <begin position="31"/>
        <end position="50"/>
    </location>
</feature>
<keyword evidence="2" id="KW-0812">Transmembrane</keyword>
<feature type="compositionally biased region" description="Basic and acidic residues" evidence="1">
    <location>
        <begin position="428"/>
        <end position="437"/>
    </location>
</feature>
<keyword evidence="2" id="KW-1133">Transmembrane helix</keyword>
<keyword evidence="2" id="KW-0472">Membrane</keyword>
<feature type="region of interest" description="Disordered" evidence="1">
    <location>
        <begin position="419"/>
        <end position="441"/>
    </location>
</feature>
<dbReference type="Proteomes" id="UP001215151">
    <property type="component" value="Unassembled WGS sequence"/>
</dbReference>
<comment type="caution">
    <text evidence="3">The sequence shown here is derived from an EMBL/GenBank/DDBJ whole genome shotgun (WGS) entry which is preliminary data.</text>
</comment>
<gene>
    <name evidence="3" type="ORF">ONZ51_g9748</name>
</gene>
<protein>
    <submittedName>
        <fullName evidence="3">Uncharacterized protein</fullName>
    </submittedName>
</protein>
<keyword evidence="4" id="KW-1185">Reference proteome</keyword>
<evidence type="ECO:0000313" key="4">
    <source>
        <dbReference type="Proteomes" id="UP001215151"/>
    </source>
</evidence>
<reference evidence="3" key="1">
    <citation type="submission" date="2022-11" db="EMBL/GenBank/DDBJ databases">
        <title>Genome Sequence of Cubamyces cubensis.</title>
        <authorList>
            <person name="Buettner E."/>
        </authorList>
    </citation>
    <scope>NUCLEOTIDE SEQUENCE</scope>
    <source>
        <strain evidence="3">MPL-01</strain>
    </source>
</reference>